<gene>
    <name evidence="1" type="ORF">VNO78_04681</name>
</gene>
<name>A0AAN9XWR8_PSOTE</name>
<reference evidence="1 2" key="1">
    <citation type="submission" date="2024-01" db="EMBL/GenBank/DDBJ databases">
        <title>The genomes of 5 underutilized Papilionoideae crops provide insights into root nodulation and disease resistanc.</title>
        <authorList>
            <person name="Jiang F."/>
        </authorList>
    </citation>
    <scope>NUCLEOTIDE SEQUENCE [LARGE SCALE GENOMIC DNA]</scope>
    <source>
        <strain evidence="1">DUOXIRENSHENG_FW03</strain>
        <tissue evidence="1">Leaves</tissue>
    </source>
</reference>
<dbReference type="EMBL" id="JAYMYS010000001">
    <property type="protein sequence ID" value="KAK7412921.1"/>
    <property type="molecule type" value="Genomic_DNA"/>
</dbReference>
<proteinExistence type="predicted"/>
<sequence>MRNQLEEKENSANGEKKKKLCARYKGFERSQLGRKQFATLPIPILITSMAPPSAEMRKIAEEGFALIDKFYGPPRRSSCNDAFHGRRERCWVVYQVPKPNNDVMDRESAFIGMDTPAPFSGTPAVNYPKVKPQNRYWGRPLKF</sequence>
<dbReference type="AlphaFoldDB" id="A0AAN9XWR8"/>
<comment type="caution">
    <text evidence="1">The sequence shown here is derived from an EMBL/GenBank/DDBJ whole genome shotgun (WGS) entry which is preliminary data.</text>
</comment>
<evidence type="ECO:0000313" key="1">
    <source>
        <dbReference type="EMBL" id="KAK7412921.1"/>
    </source>
</evidence>
<keyword evidence="2" id="KW-1185">Reference proteome</keyword>
<protein>
    <submittedName>
        <fullName evidence="1">Uncharacterized protein</fullName>
    </submittedName>
</protein>
<evidence type="ECO:0000313" key="2">
    <source>
        <dbReference type="Proteomes" id="UP001386955"/>
    </source>
</evidence>
<dbReference type="Proteomes" id="UP001386955">
    <property type="component" value="Unassembled WGS sequence"/>
</dbReference>
<accession>A0AAN9XWR8</accession>
<organism evidence="1 2">
    <name type="scientific">Psophocarpus tetragonolobus</name>
    <name type="common">Winged bean</name>
    <name type="synonym">Dolichos tetragonolobus</name>
    <dbReference type="NCBI Taxonomy" id="3891"/>
    <lineage>
        <taxon>Eukaryota</taxon>
        <taxon>Viridiplantae</taxon>
        <taxon>Streptophyta</taxon>
        <taxon>Embryophyta</taxon>
        <taxon>Tracheophyta</taxon>
        <taxon>Spermatophyta</taxon>
        <taxon>Magnoliopsida</taxon>
        <taxon>eudicotyledons</taxon>
        <taxon>Gunneridae</taxon>
        <taxon>Pentapetalae</taxon>
        <taxon>rosids</taxon>
        <taxon>fabids</taxon>
        <taxon>Fabales</taxon>
        <taxon>Fabaceae</taxon>
        <taxon>Papilionoideae</taxon>
        <taxon>50 kb inversion clade</taxon>
        <taxon>NPAAA clade</taxon>
        <taxon>indigoferoid/millettioid clade</taxon>
        <taxon>Phaseoleae</taxon>
        <taxon>Psophocarpus</taxon>
    </lineage>
</organism>